<dbReference type="Gene3D" id="3.40.50.11530">
    <property type="match status" value="1"/>
</dbReference>
<protein>
    <recommendedName>
        <fullName evidence="10">SEFIR domain-containing protein</fullName>
    </recommendedName>
</protein>
<comment type="subcellular location">
    <subcellularLocation>
        <location evidence="1">Cell membrane</location>
        <topology evidence="1">Single-pass type I membrane protein</topology>
    </subcellularLocation>
</comment>
<evidence type="ECO:0000256" key="5">
    <source>
        <dbReference type="ARBA" id="ARBA00022989"/>
    </source>
</evidence>
<evidence type="ECO:0000256" key="1">
    <source>
        <dbReference type="ARBA" id="ARBA00004251"/>
    </source>
</evidence>
<dbReference type="AlphaFoldDB" id="A0AAN7XMS8"/>
<dbReference type="EMBL" id="JAUZQC010000011">
    <property type="protein sequence ID" value="KAK5863299.1"/>
    <property type="molecule type" value="Genomic_DNA"/>
</dbReference>
<dbReference type="InterPro" id="IPR039465">
    <property type="entry name" value="IL-17_rcpt-like"/>
</dbReference>
<comment type="caution">
    <text evidence="11">The sequence shown here is derived from an EMBL/GenBank/DDBJ whole genome shotgun (WGS) entry which is preliminary data.</text>
</comment>
<name>A0AAN7XMS8_ELEMC</name>
<evidence type="ECO:0000256" key="8">
    <source>
        <dbReference type="ARBA" id="ARBA00023180"/>
    </source>
</evidence>
<evidence type="ECO:0000256" key="7">
    <source>
        <dbReference type="ARBA" id="ARBA00023170"/>
    </source>
</evidence>
<dbReference type="PANTHER" id="PTHR15583">
    <property type="entry name" value="INTERLEUKIN-17 RECEPTOR"/>
    <property type="match status" value="1"/>
</dbReference>
<keyword evidence="7" id="KW-0675">Receptor</keyword>
<evidence type="ECO:0000313" key="12">
    <source>
        <dbReference type="Proteomes" id="UP001346869"/>
    </source>
</evidence>
<evidence type="ECO:0000256" key="6">
    <source>
        <dbReference type="ARBA" id="ARBA00023136"/>
    </source>
</evidence>
<dbReference type="Gene3D" id="2.60.40.2160">
    <property type="entry name" value="Interleukin-17 receptor A/B, fibronectin-III-like domain 1"/>
    <property type="match status" value="1"/>
</dbReference>
<evidence type="ECO:0000256" key="4">
    <source>
        <dbReference type="ARBA" id="ARBA00022729"/>
    </source>
</evidence>
<dbReference type="PROSITE" id="PS51534">
    <property type="entry name" value="SEFIR"/>
    <property type="match status" value="1"/>
</dbReference>
<dbReference type="Pfam" id="PF08357">
    <property type="entry name" value="SEFIR"/>
    <property type="match status" value="1"/>
</dbReference>
<dbReference type="Proteomes" id="UP001346869">
    <property type="component" value="Unassembled WGS sequence"/>
</dbReference>
<keyword evidence="2" id="KW-1003">Cell membrane</keyword>
<keyword evidence="8" id="KW-0325">Glycoprotein</keyword>
<dbReference type="PANTHER" id="PTHR15583:SF11">
    <property type="entry name" value="INTERLEUKIN-17 RECEPTOR B"/>
    <property type="match status" value="1"/>
</dbReference>
<accession>A0AAN7XMS8</accession>
<evidence type="ECO:0000256" key="9">
    <source>
        <dbReference type="SAM" id="Phobius"/>
    </source>
</evidence>
<reference evidence="11 12" key="1">
    <citation type="journal article" date="2023" name="Genes (Basel)">
        <title>Chromosome-Level Genome Assembly and Circadian Gene Repertoire of the Patagonia Blennie Eleginops maclovinus-The Closest Ancestral Proxy of Antarctic Cryonotothenioids.</title>
        <authorList>
            <person name="Cheng C.C."/>
            <person name="Rivera-Colon A.G."/>
            <person name="Minhas B.F."/>
            <person name="Wilson L."/>
            <person name="Rayamajhi N."/>
            <person name="Vargas-Chacoff L."/>
            <person name="Catchen J.M."/>
        </authorList>
    </citation>
    <scope>NUCLEOTIDE SEQUENCE [LARGE SCALE GENOMIC DNA]</scope>
    <source>
        <strain evidence="11">JMC-PN-2008</strain>
    </source>
</reference>
<evidence type="ECO:0000259" key="10">
    <source>
        <dbReference type="PROSITE" id="PS51534"/>
    </source>
</evidence>
<sequence>MQISSVSLTDHPSTPRSLSNLLLMMWGATLIVFFFVAAQVTSHEIKVECHKQIRNGPAPESDFSPSFLKELGGELVKVGGNNMMNISWAISVDASLKYLTGTRFINSGSPTYHCQYNPVLTKANLTGSKVWFHYLFNASCGSNFLQAANIPVPQVNSGNPNKWTRIVIPCSKPHTIQHSDVTSDMQIYTTKETVPGVVTSTSIKFAIIGGIAGLMILITCSIIYKYFGANFANSLVFKRLPTAPIAPVPVLVVYPAVNSAFQQAVVTLAEFLQGHGGCGVAVDMWQQGKIAELGPMRWLAEKVMTAQRVLIVCPQTHLRTRASTPNTTLQEPSIPAAAQDLYPLILNMVASHAKSTSGLAQFWVVKLGKQQDKEPGDLPLELRACKTFSLMKDLNKLYRKLHSKSKDNKTISDLIFGPRVAYSEKCTGQLREAVEKLDGQQSSIFREKEPLKSVVAIV</sequence>
<keyword evidence="3 9" id="KW-0812">Transmembrane</keyword>
<feature type="domain" description="SEFIR" evidence="10">
    <location>
        <begin position="247"/>
        <end position="399"/>
    </location>
</feature>
<feature type="transmembrane region" description="Helical" evidence="9">
    <location>
        <begin position="205"/>
        <end position="227"/>
    </location>
</feature>
<proteinExistence type="predicted"/>
<dbReference type="InterPro" id="IPR013568">
    <property type="entry name" value="SEFIR_dom"/>
</dbReference>
<organism evidence="11 12">
    <name type="scientific">Eleginops maclovinus</name>
    <name type="common">Patagonian blennie</name>
    <name type="synonym">Eleginus maclovinus</name>
    <dbReference type="NCBI Taxonomy" id="56733"/>
    <lineage>
        <taxon>Eukaryota</taxon>
        <taxon>Metazoa</taxon>
        <taxon>Chordata</taxon>
        <taxon>Craniata</taxon>
        <taxon>Vertebrata</taxon>
        <taxon>Euteleostomi</taxon>
        <taxon>Actinopterygii</taxon>
        <taxon>Neopterygii</taxon>
        <taxon>Teleostei</taxon>
        <taxon>Neoteleostei</taxon>
        <taxon>Acanthomorphata</taxon>
        <taxon>Eupercaria</taxon>
        <taxon>Perciformes</taxon>
        <taxon>Notothenioidei</taxon>
        <taxon>Eleginopidae</taxon>
        <taxon>Eleginops</taxon>
    </lineage>
</organism>
<evidence type="ECO:0000256" key="3">
    <source>
        <dbReference type="ARBA" id="ARBA00022692"/>
    </source>
</evidence>
<keyword evidence="4" id="KW-0732">Signal</keyword>
<dbReference type="InterPro" id="IPR038683">
    <property type="entry name" value="IL17RA/B_FnIII-like_1_sf"/>
</dbReference>
<gene>
    <name evidence="11" type="ORF">PBY51_000338</name>
</gene>
<dbReference type="GO" id="GO:0005886">
    <property type="term" value="C:plasma membrane"/>
    <property type="evidence" value="ECO:0007669"/>
    <property type="project" value="UniProtKB-SubCell"/>
</dbReference>
<keyword evidence="5 9" id="KW-1133">Transmembrane helix</keyword>
<feature type="transmembrane region" description="Helical" evidence="9">
    <location>
        <begin position="20"/>
        <end position="38"/>
    </location>
</feature>
<keyword evidence="6 9" id="KW-0472">Membrane</keyword>
<dbReference type="GO" id="GO:0030368">
    <property type="term" value="F:interleukin-17 receptor activity"/>
    <property type="evidence" value="ECO:0007669"/>
    <property type="project" value="InterPro"/>
</dbReference>
<evidence type="ECO:0000256" key="2">
    <source>
        <dbReference type="ARBA" id="ARBA00022475"/>
    </source>
</evidence>
<reference evidence="11 12" key="2">
    <citation type="journal article" date="2023" name="Mol. Biol. Evol.">
        <title>Genomics of Secondarily Temperate Adaptation in the Only Non-Antarctic Icefish.</title>
        <authorList>
            <person name="Rivera-Colon A.G."/>
            <person name="Rayamajhi N."/>
            <person name="Minhas B.F."/>
            <person name="Madrigal G."/>
            <person name="Bilyk K.T."/>
            <person name="Yoon V."/>
            <person name="Hune M."/>
            <person name="Gregory S."/>
            <person name="Cheng C.H.C."/>
            <person name="Catchen J.M."/>
        </authorList>
    </citation>
    <scope>NUCLEOTIDE SEQUENCE [LARGE SCALE GENOMIC DNA]</scope>
    <source>
        <strain evidence="11">JMC-PN-2008</strain>
    </source>
</reference>
<evidence type="ECO:0000313" key="11">
    <source>
        <dbReference type="EMBL" id="KAK5863299.1"/>
    </source>
</evidence>
<keyword evidence="12" id="KW-1185">Reference proteome</keyword>